<dbReference type="EMBL" id="JAIRBT010000015">
    <property type="protein sequence ID" value="MBZ6067036.1"/>
    <property type="molecule type" value="Genomic_DNA"/>
</dbReference>
<dbReference type="RefSeq" id="WP_005346554.1">
    <property type="nucleotide sequence ID" value="NZ_CDDB01000079.1"/>
</dbReference>
<keyword evidence="4" id="KW-1185">Reference proteome</keyword>
<gene>
    <name evidence="2" type="ORF">LA374_12590</name>
    <name evidence="1" type="ORF">WL1483_1625</name>
</gene>
<dbReference type="PATRIC" id="fig|652.5.peg.818"/>
<dbReference type="Proteomes" id="UP000774958">
    <property type="component" value="Unassembled WGS sequence"/>
</dbReference>
<evidence type="ECO:0000313" key="2">
    <source>
        <dbReference type="EMBL" id="MBZ6067036.1"/>
    </source>
</evidence>
<dbReference type="OrthoDB" id="5589017at2"/>
<accession>A0A0S2SH59</accession>
<sequence>METEKAIGLIEAHGAFHGDHYSFNSDEFVQWCEEDAHQRLTLDQANHDLSPFCIRVGYSEPVRMWRYYLT</sequence>
<evidence type="ECO:0000313" key="4">
    <source>
        <dbReference type="Proteomes" id="UP000774958"/>
    </source>
</evidence>
<proteinExistence type="predicted"/>
<reference evidence="1 3" key="2">
    <citation type="journal article" date="2016" name="Genome Announc.">
        <title>Complete Genome Sequence of the Highly Virulent Aeromonas schubertii Strain WL1483, Isolated from Diseased Snakehead Fish (Channa argus) in China.</title>
        <authorList>
            <person name="Liu L."/>
            <person name="Li N."/>
            <person name="Zhang D."/>
            <person name="Fu X."/>
            <person name="Shi C."/>
            <person name="Lin Q."/>
            <person name="Hao G."/>
        </authorList>
    </citation>
    <scope>NUCLEOTIDE SEQUENCE [LARGE SCALE GENOMIC DNA]</scope>
    <source>
        <strain evidence="1 3">WL1483</strain>
    </source>
</reference>
<dbReference type="Proteomes" id="UP000058114">
    <property type="component" value="Chromosome"/>
</dbReference>
<evidence type="ECO:0000313" key="3">
    <source>
        <dbReference type="Proteomes" id="UP000058114"/>
    </source>
</evidence>
<reference evidence="2 4" key="3">
    <citation type="submission" date="2021-09" db="EMBL/GenBank/DDBJ databases">
        <title>Aeromonas schubertii isolated from Asian sea bass.</title>
        <authorList>
            <person name="Pinpimai K."/>
        </authorList>
    </citation>
    <scope>NUCLEOTIDE SEQUENCE [LARGE SCALE GENOMIC DNA]</scope>
    <source>
        <strain evidence="2 4">CHULA2021a</strain>
    </source>
</reference>
<reference evidence="3" key="1">
    <citation type="submission" date="2015-10" db="EMBL/GenBank/DDBJ databases">
        <title>Complete Genome Sequence of Aeromonas schubertii strain WL1483.</title>
        <authorList>
            <person name="Liu L."/>
        </authorList>
    </citation>
    <scope>NUCLEOTIDE SEQUENCE [LARGE SCALE GENOMIC DNA]</scope>
    <source>
        <strain evidence="3">WL1483</strain>
    </source>
</reference>
<dbReference type="EMBL" id="CP013067">
    <property type="protein sequence ID" value="ALP41044.1"/>
    <property type="molecule type" value="Genomic_DNA"/>
</dbReference>
<organism evidence="1 3">
    <name type="scientific">Aeromonas schubertii</name>
    <dbReference type="NCBI Taxonomy" id="652"/>
    <lineage>
        <taxon>Bacteria</taxon>
        <taxon>Pseudomonadati</taxon>
        <taxon>Pseudomonadota</taxon>
        <taxon>Gammaproteobacteria</taxon>
        <taxon>Aeromonadales</taxon>
        <taxon>Aeromonadaceae</taxon>
        <taxon>Aeromonas</taxon>
    </lineage>
</organism>
<evidence type="ECO:0000313" key="1">
    <source>
        <dbReference type="EMBL" id="ALP41044.1"/>
    </source>
</evidence>
<name>A0A0S2SH59_9GAMM</name>
<protein>
    <submittedName>
        <fullName evidence="1">Uncharacterized protein</fullName>
    </submittedName>
</protein>
<dbReference type="AlphaFoldDB" id="A0A0S2SH59"/>
<dbReference type="KEGG" id="asr:WL1483_1625"/>